<feature type="region of interest" description="Disordered" evidence="1">
    <location>
        <begin position="185"/>
        <end position="222"/>
    </location>
</feature>
<dbReference type="Pfam" id="PF10784">
    <property type="entry name" value="Plasmid_stab_B"/>
    <property type="match status" value="2"/>
</dbReference>
<dbReference type="InterPro" id="IPR019720">
    <property type="entry name" value="Plasmid_stability_protein_StbB"/>
</dbReference>
<dbReference type="Gene3D" id="6.10.290.20">
    <property type="match status" value="2"/>
</dbReference>
<dbReference type="EMBL" id="WHIY01000025">
    <property type="protein sequence ID" value="MPQ54208.1"/>
    <property type="molecule type" value="Genomic_DNA"/>
</dbReference>
<accession>A0A6L5EIG6</accession>
<gene>
    <name evidence="2" type="ORF">GBB84_25315</name>
</gene>
<evidence type="ECO:0000313" key="2">
    <source>
        <dbReference type="EMBL" id="MPQ54208.1"/>
    </source>
</evidence>
<proteinExistence type="predicted"/>
<dbReference type="Proteomes" id="UP000475079">
    <property type="component" value="Unassembled WGS sequence"/>
</dbReference>
<evidence type="ECO:0000256" key="1">
    <source>
        <dbReference type="SAM" id="MobiDB-lite"/>
    </source>
</evidence>
<dbReference type="AlphaFoldDB" id="A0A6L5EIG6"/>
<dbReference type="InterPro" id="IPR038307">
    <property type="entry name" value="StbB_sf"/>
</dbReference>
<dbReference type="RefSeq" id="WP_152400170.1">
    <property type="nucleotide sequence ID" value="NZ_WHIY01000025.1"/>
</dbReference>
<comment type="caution">
    <text evidence="2">The sequence shown here is derived from an EMBL/GenBank/DDBJ whole genome shotgun (WGS) entry which is preliminary data.</text>
</comment>
<sequence>MSAGNFFLYLNHDDHTDMRALATIESVSRPLRGEFIRTASVAGAVLYRIDIRLPAMLVAMFVGTIKVSQFSGILALLRGTGGANTSGEGEAYPWTPGRYTGPSQRRRLTLQLDDDASASLVIPLLDDASDRQRITLLRSLMIAGCVLHELEPRFPRLLSSMPEPPVTLDALQQLATGLLKESLINIPDSGQREASQQEEGRGTESHPGSDTSVARKNMKKFF</sequence>
<reference evidence="2 3" key="1">
    <citation type="submission" date="2019-10" db="EMBL/GenBank/DDBJ databases">
        <title>Characterization of a new Citrobacter species.</title>
        <authorList>
            <person name="Goncalves Ribeiro T."/>
            <person name="Izdebski R."/>
            <person name="Urbanowicz P."/>
            <person name="Carmeli Y."/>
            <person name="Gniadkowski M."/>
            <person name="Peixe L."/>
        </authorList>
    </citation>
    <scope>NUCLEOTIDE SEQUENCE [LARGE SCALE GENOMIC DNA]</scope>
    <source>
        <strain evidence="2 3">NMI7905_11</strain>
    </source>
</reference>
<evidence type="ECO:0000313" key="3">
    <source>
        <dbReference type="Proteomes" id="UP000475079"/>
    </source>
</evidence>
<organism evidence="2 3">
    <name type="scientific">Citrobacter telavivensis</name>
    <dbReference type="NCBI Taxonomy" id="2653932"/>
    <lineage>
        <taxon>Bacteria</taxon>
        <taxon>Pseudomonadati</taxon>
        <taxon>Pseudomonadota</taxon>
        <taxon>Gammaproteobacteria</taxon>
        <taxon>Enterobacterales</taxon>
        <taxon>Enterobacteriaceae</taxon>
        <taxon>Citrobacter</taxon>
    </lineage>
</organism>
<protein>
    <submittedName>
        <fullName evidence="2">ABC transporter</fullName>
    </submittedName>
</protein>
<name>A0A6L5EIG6_9ENTR</name>
<keyword evidence="3" id="KW-1185">Reference proteome</keyword>